<comment type="caution">
    <text evidence="3">The sequence shown here is derived from an EMBL/GenBank/DDBJ whole genome shotgun (WGS) entry which is preliminary data.</text>
</comment>
<dbReference type="EMBL" id="CAMXCT030001282">
    <property type="protein sequence ID" value="CAL4775912.1"/>
    <property type="molecule type" value="Genomic_DNA"/>
</dbReference>
<dbReference type="SMART" id="SM00228">
    <property type="entry name" value="PDZ"/>
    <property type="match status" value="1"/>
</dbReference>
<reference evidence="4 5" key="2">
    <citation type="submission" date="2024-05" db="EMBL/GenBank/DDBJ databases">
        <authorList>
            <person name="Chen Y."/>
            <person name="Shah S."/>
            <person name="Dougan E. K."/>
            <person name="Thang M."/>
            <person name="Chan C."/>
        </authorList>
    </citation>
    <scope>NUCLEOTIDE SEQUENCE [LARGE SCALE GENOMIC DNA]</scope>
</reference>
<dbReference type="SUPFAM" id="SSF48371">
    <property type="entry name" value="ARM repeat"/>
    <property type="match status" value="1"/>
</dbReference>
<sequence>MAAVSILSQISRCLPDVLVRTTEGLLERLSDPVADVRAAASATFVRIAANGVFDDQALRALLRPLLQGPSAEERRVCSQVLLSISEVEEHGPRLAMMICGIIVRALLTSDVNGSDAKNVALSLLAQITPRKHAPAIAMLTQVAKNDEDASVRLAALDALRAVAGEGSKHLKEAALHLVLDEDDVVGDAAAEILEGLDLTQEEPDEQAGEVAPEIPSALAPGGHAEGSEGSEGSEGQGAPGEAPDPPGQNIETEEVQDVTRLAQQFSSVQCLDFEGPQQMEQLLKDEALQRWLRENFQHFDGWVSGEGELTGPKYPMGVYLDELRVVEIFEGSPAEKAGVLPADIIQKVDSVEITTQEELRKELDVPGCKRLTVERDGQEAVEKSTNTRKSPKGTSLQVVAVIVWWQFLPWDPHRAELSVKPPSTRRSQTLLAATTPDLGSTYIQPTDVEPATAWARIEEVKQRLRSYADLPKYHHRPAVENAALVWWFLRDRRLDVSEATKKLVKCLRWRQKFRVEYLGPDMFPKELRAGKGYVHQHPDIAGRPVMVAIARRHSIFDRDLLESSRMCCWMLETALKRLATLEPPSPGAAASPEGMPEQALGIFDLREFSPLQADLEVAGFLIEVLYNYYPARTGKVLLVGAPDLFKAFWDNIKPLLGRYSKLADFVTVDELRENYFKPGLEPPEFRKLARAAMPSMSTMPSMPSMMGVLTCMAFAGGSLAAWKTWKLRPLHRGRSARAASLVGVGSSQISATTVVDVPSAEVAIGELQRRIPGHLKWRGRPAAENRGLLWWFLRDRKMDVAEAASKLVKCLRWRDDFSVEKLGPELFMREMRSRKAYLHTHPDIAGRPVLVVVANRHNVLERRFKESCCMCAWYMERVMDKLKTLEPEMEPEIEQAIAIVDLNGFSPMQADLEFVCFVVDVIHNYYPRRFARVLMVDAPQMFESFWRSVCPMLHHYQDLAEFTTASEVCRRYFAPDQAPPELTRSFRR</sequence>
<dbReference type="EMBL" id="CAMXCT010001282">
    <property type="protein sequence ID" value="CAI3988600.1"/>
    <property type="molecule type" value="Genomic_DNA"/>
</dbReference>
<feature type="domain" description="CRAL-TRIO" evidence="2">
    <location>
        <begin position="824"/>
        <end position="988"/>
    </location>
</feature>
<dbReference type="AlphaFoldDB" id="A0A9P1CBP9"/>
<accession>A0A9P1CBP9</accession>
<dbReference type="Gene3D" id="3.40.525.10">
    <property type="entry name" value="CRAL-TRIO lipid binding domain"/>
    <property type="match status" value="2"/>
</dbReference>
<dbReference type="Pfam" id="PF17820">
    <property type="entry name" value="PDZ_6"/>
    <property type="match status" value="1"/>
</dbReference>
<dbReference type="InterPro" id="IPR036865">
    <property type="entry name" value="CRAL-TRIO_dom_sf"/>
</dbReference>
<keyword evidence="5" id="KW-1185">Reference proteome</keyword>
<proteinExistence type="predicted"/>
<dbReference type="InterPro" id="IPR036273">
    <property type="entry name" value="CRAL/TRIO_N_dom_sf"/>
</dbReference>
<dbReference type="Gene3D" id="1.25.10.10">
    <property type="entry name" value="Leucine-rich Repeat Variant"/>
    <property type="match status" value="1"/>
</dbReference>
<dbReference type="PANTHER" id="PTHR47556:SF1">
    <property type="entry name" value="SEC14P-LIKE PHOSPHATIDYLINOSITOL TRANSFER FAMILY PROTEIN"/>
    <property type="match status" value="1"/>
</dbReference>
<feature type="domain" description="CRAL-TRIO" evidence="2">
    <location>
        <begin position="520"/>
        <end position="707"/>
    </location>
</feature>
<dbReference type="InterPro" id="IPR001251">
    <property type="entry name" value="CRAL-TRIO_dom"/>
</dbReference>
<dbReference type="Gene3D" id="2.30.42.10">
    <property type="match status" value="1"/>
</dbReference>
<dbReference type="Pfam" id="PF00650">
    <property type="entry name" value="CRAL_TRIO"/>
    <property type="match status" value="2"/>
</dbReference>
<dbReference type="OrthoDB" id="75724at2759"/>
<reference evidence="3" key="1">
    <citation type="submission" date="2022-10" db="EMBL/GenBank/DDBJ databases">
        <authorList>
            <person name="Chen Y."/>
            <person name="Dougan E. K."/>
            <person name="Chan C."/>
            <person name="Rhodes N."/>
            <person name="Thang M."/>
        </authorList>
    </citation>
    <scope>NUCLEOTIDE SEQUENCE</scope>
</reference>
<dbReference type="Proteomes" id="UP001152797">
    <property type="component" value="Unassembled WGS sequence"/>
</dbReference>
<dbReference type="InterPro" id="IPR036034">
    <property type="entry name" value="PDZ_sf"/>
</dbReference>
<evidence type="ECO:0000256" key="1">
    <source>
        <dbReference type="SAM" id="MobiDB-lite"/>
    </source>
</evidence>
<organism evidence="3">
    <name type="scientific">Cladocopium goreaui</name>
    <dbReference type="NCBI Taxonomy" id="2562237"/>
    <lineage>
        <taxon>Eukaryota</taxon>
        <taxon>Sar</taxon>
        <taxon>Alveolata</taxon>
        <taxon>Dinophyceae</taxon>
        <taxon>Suessiales</taxon>
        <taxon>Symbiodiniaceae</taxon>
        <taxon>Cladocopium</taxon>
    </lineage>
</organism>
<dbReference type="InterPro" id="IPR011989">
    <property type="entry name" value="ARM-like"/>
</dbReference>
<dbReference type="CDD" id="cd00170">
    <property type="entry name" value="SEC14"/>
    <property type="match status" value="2"/>
</dbReference>
<dbReference type="EMBL" id="CAMXCT020001282">
    <property type="protein sequence ID" value="CAL1141975.1"/>
    <property type="molecule type" value="Genomic_DNA"/>
</dbReference>
<dbReference type="InterPro" id="IPR001478">
    <property type="entry name" value="PDZ"/>
</dbReference>
<dbReference type="PANTHER" id="PTHR47556">
    <property type="entry name" value="SEC14P-LIKE PHOSPHATIDYLINOSITOL TRANSFER FAMILY PROTEIN"/>
    <property type="match status" value="1"/>
</dbReference>
<evidence type="ECO:0000313" key="4">
    <source>
        <dbReference type="EMBL" id="CAL4775912.1"/>
    </source>
</evidence>
<dbReference type="InterPro" id="IPR016024">
    <property type="entry name" value="ARM-type_fold"/>
</dbReference>
<dbReference type="SUPFAM" id="SSF46938">
    <property type="entry name" value="CRAL/TRIO N-terminal domain"/>
    <property type="match status" value="2"/>
</dbReference>
<dbReference type="PROSITE" id="PS50191">
    <property type="entry name" value="CRAL_TRIO"/>
    <property type="match status" value="2"/>
</dbReference>
<evidence type="ECO:0000259" key="2">
    <source>
        <dbReference type="PROSITE" id="PS50191"/>
    </source>
</evidence>
<dbReference type="InterPro" id="IPR041489">
    <property type="entry name" value="PDZ_6"/>
</dbReference>
<dbReference type="SMART" id="SM00516">
    <property type="entry name" value="SEC14"/>
    <property type="match status" value="2"/>
</dbReference>
<dbReference type="SUPFAM" id="SSF52087">
    <property type="entry name" value="CRAL/TRIO domain"/>
    <property type="match status" value="2"/>
</dbReference>
<name>A0A9P1CBP9_9DINO</name>
<evidence type="ECO:0000313" key="3">
    <source>
        <dbReference type="EMBL" id="CAI3988600.1"/>
    </source>
</evidence>
<protein>
    <submittedName>
        <fullName evidence="4">CRAL-TRIO domain-containing protein C3H8.02</fullName>
    </submittedName>
</protein>
<feature type="region of interest" description="Disordered" evidence="1">
    <location>
        <begin position="199"/>
        <end position="250"/>
    </location>
</feature>
<dbReference type="SUPFAM" id="SSF50156">
    <property type="entry name" value="PDZ domain-like"/>
    <property type="match status" value="1"/>
</dbReference>
<evidence type="ECO:0000313" key="5">
    <source>
        <dbReference type="Proteomes" id="UP001152797"/>
    </source>
</evidence>
<gene>
    <name evidence="3" type="ORF">C1SCF055_LOCUS15748</name>
</gene>